<evidence type="ECO:0000313" key="8">
    <source>
        <dbReference type="Proteomes" id="UP000092482"/>
    </source>
</evidence>
<evidence type="ECO:0000256" key="5">
    <source>
        <dbReference type="SAM" id="MobiDB-lite"/>
    </source>
</evidence>
<dbReference type="Gene3D" id="1.10.357.10">
    <property type="entry name" value="Tetracycline Repressor, domain 2"/>
    <property type="match status" value="1"/>
</dbReference>
<keyword evidence="8" id="KW-1185">Reference proteome</keyword>
<dbReference type="SUPFAM" id="SSF48498">
    <property type="entry name" value="Tetracyclin repressor-like, C-terminal domain"/>
    <property type="match status" value="1"/>
</dbReference>
<dbReference type="PANTHER" id="PTHR30055:SF225">
    <property type="entry name" value="TRANSCRIPTIONAL REGULATORY PROTEIN-RELATED"/>
    <property type="match status" value="1"/>
</dbReference>
<dbReference type="STRING" id="1758689.SGUI_2748"/>
<evidence type="ECO:0000256" key="3">
    <source>
        <dbReference type="ARBA" id="ARBA00023163"/>
    </source>
</evidence>
<evidence type="ECO:0000313" key="7">
    <source>
        <dbReference type="EMBL" id="ANS80144.1"/>
    </source>
</evidence>
<keyword evidence="3" id="KW-0804">Transcription</keyword>
<dbReference type="AlphaFoldDB" id="A0A1B1NFD2"/>
<dbReference type="InterPro" id="IPR009057">
    <property type="entry name" value="Homeodomain-like_sf"/>
</dbReference>
<dbReference type="InterPro" id="IPR050109">
    <property type="entry name" value="HTH-type_TetR-like_transc_reg"/>
</dbReference>
<evidence type="ECO:0000256" key="2">
    <source>
        <dbReference type="ARBA" id="ARBA00023125"/>
    </source>
</evidence>
<name>A0A1B1NFD2_9MICO</name>
<dbReference type="Proteomes" id="UP000092482">
    <property type="component" value="Chromosome"/>
</dbReference>
<evidence type="ECO:0000259" key="6">
    <source>
        <dbReference type="PROSITE" id="PS50977"/>
    </source>
</evidence>
<dbReference type="SUPFAM" id="SSF46689">
    <property type="entry name" value="Homeodomain-like"/>
    <property type="match status" value="1"/>
</dbReference>
<organism evidence="7 8">
    <name type="scientific">Serinicoccus hydrothermalis</name>
    <dbReference type="NCBI Taxonomy" id="1758689"/>
    <lineage>
        <taxon>Bacteria</taxon>
        <taxon>Bacillati</taxon>
        <taxon>Actinomycetota</taxon>
        <taxon>Actinomycetes</taxon>
        <taxon>Micrococcales</taxon>
        <taxon>Ornithinimicrobiaceae</taxon>
        <taxon>Serinicoccus</taxon>
    </lineage>
</organism>
<keyword evidence="2 4" id="KW-0238">DNA-binding</keyword>
<dbReference type="OrthoDB" id="9796019at2"/>
<proteinExistence type="predicted"/>
<feature type="region of interest" description="Disordered" evidence="5">
    <location>
        <begin position="198"/>
        <end position="235"/>
    </location>
</feature>
<dbReference type="RefSeq" id="WP_066641329.1">
    <property type="nucleotide sequence ID" value="NZ_CP014989.1"/>
</dbReference>
<dbReference type="PROSITE" id="PS50977">
    <property type="entry name" value="HTH_TETR_2"/>
    <property type="match status" value="1"/>
</dbReference>
<dbReference type="EMBL" id="CP014989">
    <property type="protein sequence ID" value="ANS80144.1"/>
    <property type="molecule type" value="Genomic_DNA"/>
</dbReference>
<dbReference type="PATRIC" id="fig|1758689.4.peg.2869"/>
<gene>
    <name evidence="7" type="ORF">SGUI_2748</name>
</gene>
<keyword evidence="1" id="KW-0805">Transcription regulation</keyword>
<dbReference type="Gene3D" id="1.10.10.60">
    <property type="entry name" value="Homeodomain-like"/>
    <property type="match status" value="1"/>
</dbReference>
<dbReference type="Pfam" id="PF16859">
    <property type="entry name" value="TetR_C_11"/>
    <property type="match status" value="1"/>
</dbReference>
<feature type="domain" description="HTH tetR-type" evidence="6">
    <location>
        <begin position="16"/>
        <end position="76"/>
    </location>
</feature>
<evidence type="ECO:0000256" key="1">
    <source>
        <dbReference type="ARBA" id="ARBA00023015"/>
    </source>
</evidence>
<dbReference type="GO" id="GO:0000976">
    <property type="term" value="F:transcription cis-regulatory region binding"/>
    <property type="evidence" value="ECO:0007669"/>
    <property type="project" value="TreeGrafter"/>
</dbReference>
<feature type="DNA-binding region" description="H-T-H motif" evidence="4">
    <location>
        <begin position="39"/>
        <end position="58"/>
    </location>
</feature>
<dbReference type="KEGG" id="serj:SGUI_2748"/>
<protein>
    <submittedName>
        <fullName evidence="7">Transcriptional regulator, TetR family</fullName>
    </submittedName>
</protein>
<reference evidence="7 8" key="1">
    <citation type="submission" date="2016-03" db="EMBL/GenBank/DDBJ databases">
        <title>Shallow-sea hydrothermal system.</title>
        <authorList>
            <person name="Tang K."/>
        </authorList>
    </citation>
    <scope>NUCLEOTIDE SEQUENCE [LARGE SCALE GENOMIC DNA]</scope>
    <source>
        <strain evidence="7 8">JLT9</strain>
    </source>
</reference>
<dbReference type="PANTHER" id="PTHR30055">
    <property type="entry name" value="HTH-TYPE TRANSCRIPTIONAL REGULATOR RUTR"/>
    <property type="match status" value="1"/>
</dbReference>
<dbReference type="Pfam" id="PF00440">
    <property type="entry name" value="TetR_N"/>
    <property type="match status" value="1"/>
</dbReference>
<accession>A0A1B1NFD2</accession>
<dbReference type="InterPro" id="IPR001647">
    <property type="entry name" value="HTH_TetR"/>
</dbReference>
<sequence length="235" mass="25047">MTSGADHRTGPRRRGSELEDAILTAALDELTEVGLAELRMERVALRAQASKASLYRRWPSRLELAMAAVRHAFPDLDAAADTGSLRGDLLGLLRGVADQLAGPAGQALAAVLSESLLDPARAGRAGAPPGGTTLRALRLVADRAVSRGEIDPARVTDRRLEAGSALLRHHFITHGAPVPDEIVVAIVDEVALPLLTGDGLWSSRRPAPEEYARSSSPSRRHDEVSRHARCPHPSS</sequence>
<dbReference type="InterPro" id="IPR036271">
    <property type="entry name" value="Tet_transcr_reg_TetR-rel_C_sf"/>
</dbReference>
<dbReference type="GO" id="GO:0003700">
    <property type="term" value="F:DNA-binding transcription factor activity"/>
    <property type="evidence" value="ECO:0007669"/>
    <property type="project" value="TreeGrafter"/>
</dbReference>
<dbReference type="InterPro" id="IPR011075">
    <property type="entry name" value="TetR_C"/>
</dbReference>
<evidence type="ECO:0000256" key="4">
    <source>
        <dbReference type="PROSITE-ProRule" id="PRU00335"/>
    </source>
</evidence>